<evidence type="ECO:0000256" key="2">
    <source>
        <dbReference type="ARBA" id="ARBA00022475"/>
    </source>
</evidence>
<sequence>MPSRTIPPAISRVILPIFSFAVFFIGATEFMLSPMLKPLAEAFKTTTDKSAWLVSGYVFAYALAAPIFGWLSDRINRRKLLLASLLFLALDGLALTIAPNLETAIGLRIFGGIASAAVIPTIFALIAEIFPLHKQASVMGIVMLGMTGGIAGGPIFAGILTELSGWRIPFLISASGCLLLCILSKKYIPDLVSIRKAELQTVAFQWVHQGNLILPLIAKGLWNGTAVSTFILAGEVLRQHYGLGTGAIGLSVSAFGIGLGLGNLSVGIVKKRYVRDEWILLLATVILFLTISAFMLMPLSLFFSLGCLMLWGCSLGLAAPISTSILANRAAQNRGQILAISESMNNLTILFLLPIATNLLIQHGVTITMIALGSCFIVGIGLSLRDLIVTLSLTHRYESGKT</sequence>
<dbReference type="Gene3D" id="1.20.1250.20">
    <property type="entry name" value="MFS general substrate transporter like domains"/>
    <property type="match status" value="2"/>
</dbReference>
<evidence type="ECO:0000256" key="6">
    <source>
        <dbReference type="SAM" id="Phobius"/>
    </source>
</evidence>
<dbReference type="STRING" id="880157.AB204_07740"/>
<dbReference type="AlphaFoldDB" id="A0A0J5FU90"/>
<feature type="transmembrane region" description="Helical" evidence="6">
    <location>
        <begin position="138"/>
        <end position="160"/>
    </location>
</feature>
<dbReference type="OrthoDB" id="9788453at2"/>
<name>A0A0J5FU90_9GAMM</name>
<evidence type="ECO:0000256" key="5">
    <source>
        <dbReference type="ARBA" id="ARBA00023136"/>
    </source>
</evidence>
<evidence type="ECO:0000313" key="8">
    <source>
        <dbReference type="EMBL" id="KMJ45714.1"/>
    </source>
</evidence>
<dbReference type="PANTHER" id="PTHR43124">
    <property type="entry name" value="PURINE EFFLUX PUMP PBUE"/>
    <property type="match status" value="1"/>
</dbReference>
<dbReference type="PATRIC" id="fig|880157.4.peg.1629"/>
<reference evidence="8 9" key="1">
    <citation type="submission" date="2015-06" db="EMBL/GenBank/DDBJ databases">
        <title>Draft Whole-Genome Sequence of the Entomopathogenic Bacterium Xenorhabdus khoisanae.</title>
        <authorList>
            <person name="Naidoo S."/>
            <person name="Featherston J."/>
            <person name="Gray V.M."/>
        </authorList>
    </citation>
    <scope>NUCLEOTIDE SEQUENCE [LARGE SCALE GENOMIC DNA]</scope>
    <source>
        <strain evidence="8 9">MCB</strain>
    </source>
</reference>
<gene>
    <name evidence="8" type="ORF">AB204_07740</name>
</gene>
<feature type="transmembrane region" description="Helical" evidence="6">
    <location>
        <begin position="309"/>
        <end position="331"/>
    </location>
</feature>
<dbReference type="Pfam" id="PF07690">
    <property type="entry name" value="MFS_1"/>
    <property type="match status" value="1"/>
</dbReference>
<evidence type="ECO:0000256" key="3">
    <source>
        <dbReference type="ARBA" id="ARBA00022692"/>
    </source>
</evidence>
<dbReference type="RefSeq" id="WP_047962803.1">
    <property type="nucleotide sequence ID" value="NZ_CAWMBG010000042.1"/>
</dbReference>
<feature type="transmembrane region" description="Helical" evidence="6">
    <location>
        <begin position="242"/>
        <end position="266"/>
    </location>
</feature>
<feature type="transmembrane region" description="Helical" evidence="6">
    <location>
        <begin position="278"/>
        <end position="303"/>
    </location>
</feature>
<feature type="transmembrane region" description="Helical" evidence="6">
    <location>
        <begin position="367"/>
        <end position="388"/>
    </location>
</feature>
<feature type="transmembrane region" description="Helical" evidence="6">
    <location>
        <begin position="52"/>
        <end position="71"/>
    </location>
</feature>
<dbReference type="SUPFAM" id="SSF103473">
    <property type="entry name" value="MFS general substrate transporter"/>
    <property type="match status" value="1"/>
</dbReference>
<dbReference type="InterPro" id="IPR036259">
    <property type="entry name" value="MFS_trans_sf"/>
</dbReference>
<dbReference type="InterPro" id="IPR011701">
    <property type="entry name" value="MFS"/>
</dbReference>
<evidence type="ECO:0000256" key="4">
    <source>
        <dbReference type="ARBA" id="ARBA00022989"/>
    </source>
</evidence>
<feature type="transmembrane region" description="Helical" evidence="6">
    <location>
        <begin position="166"/>
        <end position="183"/>
    </location>
</feature>
<feature type="transmembrane region" description="Helical" evidence="6">
    <location>
        <begin position="80"/>
        <end position="99"/>
    </location>
</feature>
<comment type="caution">
    <text evidence="8">The sequence shown here is derived from an EMBL/GenBank/DDBJ whole genome shotgun (WGS) entry which is preliminary data.</text>
</comment>
<evidence type="ECO:0000256" key="1">
    <source>
        <dbReference type="ARBA" id="ARBA00004651"/>
    </source>
</evidence>
<dbReference type="EMBL" id="LFCV01000042">
    <property type="protein sequence ID" value="KMJ45714.1"/>
    <property type="molecule type" value="Genomic_DNA"/>
</dbReference>
<comment type="subcellular location">
    <subcellularLocation>
        <location evidence="1">Cell membrane</location>
        <topology evidence="1">Multi-pass membrane protein</topology>
    </subcellularLocation>
</comment>
<dbReference type="InterPro" id="IPR020846">
    <property type="entry name" value="MFS_dom"/>
</dbReference>
<feature type="transmembrane region" description="Helical" evidence="6">
    <location>
        <begin position="203"/>
        <end position="222"/>
    </location>
</feature>
<keyword evidence="4 6" id="KW-1133">Transmembrane helix</keyword>
<keyword evidence="3 6" id="KW-0812">Transmembrane</keyword>
<dbReference type="InterPro" id="IPR050189">
    <property type="entry name" value="MFS_Efflux_Transporters"/>
</dbReference>
<feature type="domain" description="Major facilitator superfamily (MFS) profile" evidence="7">
    <location>
        <begin position="14"/>
        <end position="398"/>
    </location>
</feature>
<keyword evidence="5 6" id="KW-0472">Membrane</keyword>
<dbReference type="PROSITE" id="PS50850">
    <property type="entry name" value="MFS"/>
    <property type="match status" value="1"/>
</dbReference>
<protein>
    <submittedName>
        <fullName evidence="8">Arabinose ABC transporter permease</fullName>
    </submittedName>
</protein>
<organism evidence="8 9">
    <name type="scientific">Xenorhabdus khoisanae</name>
    <dbReference type="NCBI Taxonomy" id="880157"/>
    <lineage>
        <taxon>Bacteria</taxon>
        <taxon>Pseudomonadati</taxon>
        <taxon>Pseudomonadota</taxon>
        <taxon>Gammaproteobacteria</taxon>
        <taxon>Enterobacterales</taxon>
        <taxon>Morganellaceae</taxon>
        <taxon>Xenorhabdus</taxon>
    </lineage>
</organism>
<evidence type="ECO:0000313" key="9">
    <source>
        <dbReference type="Proteomes" id="UP000036277"/>
    </source>
</evidence>
<dbReference type="GO" id="GO:0022857">
    <property type="term" value="F:transmembrane transporter activity"/>
    <property type="evidence" value="ECO:0007669"/>
    <property type="project" value="InterPro"/>
</dbReference>
<evidence type="ECO:0000259" key="7">
    <source>
        <dbReference type="PROSITE" id="PS50850"/>
    </source>
</evidence>
<accession>A0A0J5FU90</accession>
<dbReference type="GO" id="GO:0005886">
    <property type="term" value="C:plasma membrane"/>
    <property type="evidence" value="ECO:0007669"/>
    <property type="project" value="UniProtKB-SubCell"/>
</dbReference>
<feature type="transmembrane region" description="Helical" evidence="6">
    <location>
        <begin position="343"/>
        <end position="361"/>
    </location>
</feature>
<keyword evidence="9" id="KW-1185">Reference proteome</keyword>
<feature type="transmembrane region" description="Helical" evidence="6">
    <location>
        <begin position="12"/>
        <end position="32"/>
    </location>
</feature>
<dbReference type="Proteomes" id="UP000036277">
    <property type="component" value="Unassembled WGS sequence"/>
</dbReference>
<dbReference type="PANTHER" id="PTHR43124:SF3">
    <property type="entry name" value="CHLORAMPHENICOL EFFLUX PUMP RV0191"/>
    <property type="match status" value="1"/>
</dbReference>
<keyword evidence="2" id="KW-1003">Cell membrane</keyword>
<proteinExistence type="predicted"/>
<feature type="transmembrane region" description="Helical" evidence="6">
    <location>
        <begin position="105"/>
        <end position="126"/>
    </location>
</feature>